<evidence type="ECO:0000313" key="3">
    <source>
        <dbReference type="Proteomes" id="UP000606172"/>
    </source>
</evidence>
<gene>
    <name evidence="2" type="ORF">Ssi02_75080</name>
</gene>
<feature type="region of interest" description="Disordered" evidence="1">
    <location>
        <begin position="1"/>
        <end position="40"/>
    </location>
</feature>
<evidence type="ECO:0000313" key="2">
    <source>
        <dbReference type="EMBL" id="GII97277.1"/>
    </source>
</evidence>
<comment type="caution">
    <text evidence="2">The sequence shown here is derived from an EMBL/GenBank/DDBJ whole genome shotgun (WGS) entry which is preliminary data.</text>
</comment>
<name>A0A919VC64_9ACTN</name>
<dbReference type="Proteomes" id="UP000606172">
    <property type="component" value="Unassembled WGS sequence"/>
</dbReference>
<reference evidence="2" key="1">
    <citation type="submission" date="2021-01" db="EMBL/GenBank/DDBJ databases">
        <title>Whole genome shotgun sequence of Sinosporangium siamense NBRC 109515.</title>
        <authorList>
            <person name="Komaki H."/>
            <person name="Tamura T."/>
        </authorList>
    </citation>
    <scope>NUCLEOTIDE SEQUENCE</scope>
    <source>
        <strain evidence="2">NBRC 109515</strain>
    </source>
</reference>
<accession>A0A919VC64</accession>
<organism evidence="2 3">
    <name type="scientific">Sinosporangium siamense</name>
    <dbReference type="NCBI Taxonomy" id="1367973"/>
    <lineage>
        <taxon>Bacteria</taxon>
        <taxon>Bacillati</taxon>
        <taxon>Actinomycetota</taxon>
        <taxon>Actinomycetes</taxon>
        <taxon>Streptosporangiales</taxon>
        <taxon>Streptosporangiaceae</taxon>
        <taxon>Sinosporangium</taxon>
    </lineage>
</organism>
<dbReference type="EMBL" id="BOOW01000057">
    <property type="protein sequence ID" value="GII97277.1"/>
    <property type="molecule type" value="Genomic_DNA"/>
</dbReference>
<sequence length="96" mass="10367">MWQAIEQAVPYEKPAAVDDDDAAPPNRGRRRPSVPARCRGAAADHDLEAGAGLESAAAGDLHPIVPLPTTTWRRARVLRTAAAKVKSRRRYGNATQ</sequence>
<protein>
    <submittedName>
        <fullName evidence="2">Uncharacterized protein</fullName>
    </submittedName>
</protein>
<proteinExistence type="predicted"/>
<evidence type="ECO:0000256" key="1">
    <source>
        <dbReference type="SAM" id="MobiDB-lite"/>
    </source>
</evidence>
<dbReference type="AlphaFoldDB" id="A0A919VC64"/>
<dbReference type="RefSeq" id="WP_204032871.1">
    <property type="nucleotide sequence ID" value="NZ_BOOW01000057.1"/>
</dbReference>
<keyword evidence="3" id="KW-1185">Reference proteome</keyword>